<keyword evidence="8" id="KW-0418">Kinase</keyword>
<sequence length="527" mass="55699">MRPPSSRRPIARLERARTMPRWVRGLDAAAARRINRRAAPDALLTGLSRAADGGLIWAAIAATMVVFGAHRAALRGVGSMLVAGVVSDVVVKRFFDGPRPGWDAVPHARRLRAYPRTTSFPSGHSASAAGFAAGVAWESPAAGAALAPLAAGVAYSRLHVGAHWLSDVVAGVAIGAVVASVGRLVVPARRRSSPPEPEVAQVIERIDLPASADGAGVLIVMNSGAGTSVIHLDPRPVIAERLPKARVRELEAHEAMADIVREIMAGEHPPEILGVYGGDGSVSRMAHLALEFDRPFLALPGGTFNHFARTAGLDSVELALDALEAGTGIAASVGELRAGDRTTTVLNSASIGVYPEFVAERTKRKARLGKWVGGVVAAWRGLRDAEPIEISIGGKRARVWSVFASIGRNTPGQVATFQRRTLSDDVLDVRVQHARGSRLQAVAALSFGAASRAVLRALRLLPPASDIEHITATEITISVRPSPGDAPFYAHDGELQRRPAVGPDGRYAMTCRILPRALRVYAPASTR</sequence>
<dbReference type="PROSITE" id="PS50146">
    <property type="entry name" value="DAGK"/>
    <property type="match status" value="1"/>
</dbReference>
<dbReference type="SMART" id="SM00014">
    <property type="entry name" value="acidPPc"/>
    <property type="match status" value="1"/>
</dbReference>
<dbReference type="Proteomes" id="UP001500596">
    <property type="component" value="Unassembled WGS sequence"/>
</dbReference>
<dbReference type="GO" id="GO:0016301">
    <property type="term" value="F:kinase activity"/>
    <property type="evidence" value="ECO:0007669"/>
    <property type="project" value="UniProtKB-KW"/>
</dbReference>
<comment type="subcellular location">
    <subcellularLocation>
        <location evidence="1">Cell membrane</location>
        <topology evidence="1">Multi-pass membrane protein</topology>
    </subcellularLocation>
</comment>
<dbReference type="Pfam" id="PF01569">
    <property type="entry name" value="PAP2"/>
    <property type="match status" value="1"/>
</dbReference>
<keyword evidence="9" id="KW-1185">Reference proteome</keyword>
<keyword evidence="3" id="KW-0812">Transmembrane</keyword>
<evidence type="ECO:0000256" key="1">
    <source>
        <dbReference type="ARBA" id="ARBA00004651"/>
    </source>
</evidence>
<dbReference type="Gene3D" id="1.20.144.10">
    <property type="entry name" value="Phosphatidic acid phosphatase type 2/haloperoxidase"/>
    <property type="match status" value="1"/>
</dbReference>
<dbReference type="Pfam" id="PF00781">
    <property type="entry name" value="DAGK_cat"/>
    <property type="match status" value="1"/>
</dbReference>
<evidence type="ECO:0000313" key="9">
    <source>
        <dbReference type="Proteomes" id="UP001500596"/>
    </source>
</evidence>
<keyword evidence="2" id="KW-1003">Cell membrane</keyword>
<dbReference type="Gene3D" id="3.40.50.10330">
    <property type="entry name" value="Probable inorganic polyphosphate/atp-NAD kinase, domain 1"/>
    <property type="match status" value="1"/>
</dbReference>
<keyword evidence="6" id="KW-0472">Membrane</keyword>
<proteinExistence type="predicted"/>
<dbReference type="SUPFAM" id="SSF48317">
    <property type="entry name" value="Acid phosphatase/Vanadium-dependent haloperoxidase"/>
    <property type="match status" value="1"/>
</dbReference>
<protein>
    <submittedName>
        <fullName evidence="8">Bifunctional phosphatase PAP2/diacylglycerol kinase family protein</fullName>
    </submittedName>
</protein>
<keyword evidence="4" id="KW-0378">Hydrolase</keyword>
<reference evidence="8 9" key="1">
    <citation type="journal article" date="2019" name="Int. J. Syst. Evol. Microbiol.">
        <title>The Global Catalogue of Microorganisms (GCM) 10K type strain sequencing project: providing services to taxonomists for standard genome sequencing and annotation.</title>
        <authorList>
            <consortium name="The Broad Institute Genomics Platform"/>
            <consortium name="The Broad Institute Genome Sequencing Center for Infectious Disease"/>
            <person name="Wu L."/>
            <person name="Ma J."/>
        </authorList>
    </citation>
    <scope>NUCLEOTIDE SEQUENCE [LARGE SCALE GENOMIC DNA]</scope>
    <source>
        <strain evidence="8 9">JCM 15575</strain>
    </source>
</reference>
<name>A0ABN2G5B4_9MICO</name>
<evidence type="ECO:0000313" key="8">
    <source>
        <dbReference type="EMBL" id="GAA1665614.1"/>
    </source>
</evidence>
<dbReference type="InterPro" id="IPR017438">
    <property type="entry name" value="ATP-NAD_kinase_N"/>
</dbReference>
<evidence type="ECO:0000256" key="5">
    <source>
        <dbReference type="ARBA" id="ARBA00022989"/>
    </source>
</evidence>
<dbReference type="SUPFAM" id="SSF111331">
    <property type="entry name" value="NAD kinase/diacylglycerol kinase-like"/>
    <property type="match status" value="1"/>
</dbReference>
<evidence type="ECO:0000259" key="7">
    <source>
        <dbReference type="PROSITE" id="PS50146"/>
    </source>
</evidence>
<evidence type="ECO:0000256" key="4">
    <source>
        <dbReference type="ARBA" id="ARBA00022801"/>
    </source>
</evidence>
<evidence type="ECO:0000256" key="3">
    <source>
        <dbReference type="ARBA" id="ARBA00022692"/>
    </source>
</evidence>
<keyword evidence="5" id="KW-1133">Transmembrane helix</keyword>
<dbReference type="Gene3D" id="2.60.200.40">
    <property type="match status" value="1"/>
</dbReference>
<dbReference type="EMBL" id="BAAAPK010000001">
    <property type="protein sequence ID" value="GAA1665614.1"/>
    <property type="molecule type" value="Genomic_DNA"/>
</dbReference>
<keyword evidence="8" id="KW-0808">Transferase</keyword>
<gene>
    <name evidence="8" type="ORF">GCM10009807_07210</name>
</gene>
<dbReference type="PANTHER" id="PTHR14969">
    <property type="entry name" value="SPHINGOSINE-1-PHOSPHATE PHOSPHOHYDROLASE"/>
    <property type="match status" value="1"/>
</dbReference>
<dbReference type="InterPro" id="IPR016064">
    <property type="entry name" value="NAD/diacylglycerol_kinase_sf"/>
</dbReference>
<dbReference type="RefSeq" id="WP_344051697.1">
    <property type="nucleotide sequence ID" value="NZ_BAAAPK010000001.1"/>
</dbReference>
<dbReference type="InterPro" id="IPR000326">
    <property type="entry name" value="PAP2/HPO"/>
</dbReference>
<evidence type="ECO:0000256" key="2">
    <source>
        <dbReference type="ARBA" id="ARBA00022475"/>
    </source>
</evidence>
<feature type="domain" description="DAGKc" evidence="7">
    <location>
        <begin position="212"/>
        <end position="342"/>
    </location>
</feature>
<dbReference type="PANTHER" id="PTHR14969:SF62">
    <property type="entry name" value="DECAPRENYLPHOSPHORYL-5-PHOSPHORIBOSE PHOSPHATASE RV3807C-RELATED"/>
    <property type="match status" value="1"/>
</dbReference>
<dbReference type="CDD" id="cd01610">
    <property type="entry name" value="PAP2_like"/>
    <property type="match status" value="1"/>
</dbReference>
<accession>A0ABN2G5B4</accession>
<dbReference type="InterPro" id="IPR001206">
    <property type="entry name" value="Diacylglycerol_kinase_cat_dom"/>
</dbReference>
<comment type="caution">
    <text evidence="8">The sequence shown here is derived from an EMBL/GenBank/DDBJ whole genome shotgun (WGS) entry which is preliminary data.</text>
</comment>
<organism evidence="8 9">
    <name type="scientific">Microbacterium lacus</name>
    <dbReference type="NCBI Taxonomy" id="415217"/>
    <lineage>
        <taxon>Bacteria</taxon>
        <taxon>Bacillati</taxon>
        <taxon>Actinomycetota</taxon>
        <taxon>Actinomycetes</taxon>
        <taxon>Micrococcales</taxon>
        <taxon>Microbacteriaceae</taxon>
        <taxon>Microbacterium</taxon>
    </lineage>
</organism>
<evidence type="ECO:0000256" key="6">
    <source>
        <dbReference type="ARBA" id="ARBA00023136"/>
    </source>
</evidence>
<dbReference type="InterPro" id="IPR036938">
    <property type="entry name" value="PAP2/HPO_sf"/>
</dbReference>